<keyword evidence="2" id="KW-1185">Reference proteome</keyword>
<dbReference type="PANTHER" id="PTHR42987:SF8">
    <property type="entry name" value="PROTEINASE"/>
    <property type="match status" value="1"/>
</dbReference>
<comment type="caution">
    <text evidence="1">The sequence shown here is derived from an EMBL/GenBank/DDBJ whole genome shotgun (WGS) entry which is preliminary data.</text>
</comment>
<evidence type="ECO:0000313" key="1">
    <source>
        <dbReference type="EMBL" id="ODN68904.1"/>
    </source>
</evidence>
<accession>A0A1E3GY07</accession>
<sequence length="105" mass="10887">MAFSFKRLLPASMRGDGPVIPVVRLSGAIGMASPFRPGLSMATAAGPLEKAFADKKAPAVAIVINSPGGSPVQSHLIYSRIRQLAAEKSKTVLVYVEDVAPPAAT</sequence>
<organism evidence="1 2">
    <name type="scientific">Methylobrevis pamukkalensis</name>
    <dbReference type="NCBI Taxonomy" id="1439726"/>
    <lineage>
        <taxon>Bacteria</taxon>
        <taxon>Pseudomonadati</taxon>
        <taxon>Pseudomonadota</taxon>
        <taxon>Alphaproteobacteria</taxon>
        <taxon>Hyphomicrobiales</taxon>
        <taxon>Pleomorphomonadaceae</taxon>
        <taxon>Methylobrevis</taxon>
    </lineage>
</organism>
<dbReference type="AlphaFoldDB" id="A0A1E3GY07"/>
<name>A0A1E3GY07_9HYPH</name>
<dbReference type="InterPro" id="IPR029045">
    <property type="entry name" value="ClpP/crotonase-like_dom_sf"/>
</dbReference>
<evidence type="ECO:0008006" key="3">
    <source>
        <dbReference type="Google" id="ProtNLM"/>
    </source>
</evidence>
<dbReference type="SUPFAM" id="SSF52096">
    <property type="entry name" value="ClpP/crotonase"/>
    <property type="match status" value="1"/>
</dbReference>
<reference evidence="1 2" key="1">
    <citation type="submission" date="2016-07" db="EMBL/GenBank/DDBJ databases">
        <title>Draft Genome Sequence of Methylobrevis pamukkalensis PK2.</title>
        <authorList>
            <person name="Vasilenko O.V."/>
            <person name="Doronina N.V."/>
            <person name="Shmareva M.N."/>
            <person name="Tarlachkov S.V."/>
            <person name="Mustakhimov I."/>
            <person name="Trotsenko Y.A."/>
        </authorList>
    </citation>
    <scope>NUCLEOTIDE SEQUENCE [LARGE SCALE GENOMIC DNA]</scope>
    <source>
        <strain evidence="1 2">PK2</strain>
    </source>
</reference>
<dbReference type="PATRIC" id="fig|1439726.3.peg.4011"/>
<dbReference type="Gene3D" id="3.90.226.10">
    <property type="entry name" value="2-enoyl-CoA Hydratase, Chain A, domain 1"/>
    <property type="match status" value="1"/>
</dbReference>
<proteinExistence type="predicted"/>
<gene>
    <name evidence="1" type="ORF">A6302_03803</name>
</gene>
<dbReference type="PANTHER" id="PTHR42987">
    <property type="entry name" value="PEPTIDASE S49"/>
    <property type="match status" value="1"/>
</dbReference>
<dbReference type="Proteomes" id="UP000094622">
    <property type="component" value="Unassembled WGS sequence"/>
</dbReference>
<evidence type="ECO:0000313" key="2">
    <source>
        <dbReference type="Proteomes" id="UP000094622"/>
    </source>
</evidence>
<protein>
    <recommendedName>
        <fullName evidence="3">Signal peptide peptidase SppA</fullName>
    </recommendedName>
</protein>
<dbReference type="EMBL" id="MCRJ01000124">
    <property type="protein sequence ID" value="ODN68904.1"/>
    <property type="molecule type" value="Genomic_DNA"/>
</dbReference>